<evidence type="ECO:0000256" key="3">
    <source>
        <dbReference type="ARBA" id="ARBA00022490"/>
    </source>
</evidence>
<evidence type="ECO:0000256" key="6">
    <source>
        <dbReference type="SAM" id="SignalP"/>
    </source>
</evidence>
<evidence type="ECO:0000256" key="5">
    <source>
        <dbReference type="ARBA" id="ARBA00023273"/>
    </source>
</evidence>
<protein>
    <recommendedName>
        <fullName evidence="11">Choice-of-anchor D domain-containing protein</fullName>
    </recommendedName>
</protein>
<dbReference type="CDD" id="cd01951">
    <property type="entry name" value="lectin_L-type"/>
    <property type="match status" value="1"/>
</dbReference>
<dbReference type="InterPro" id="IPR031549">
    <property type="entry name" value="ASH"/>
</dbReference>
<organism evidence="9 10">
    <name type="scientific">Streptomyces tateyamensis</name>
    <dbReference type="NCBI Taxonomy" id="565073"/>
    <lineage>
        <taxon>Bacteria</taxon>
        <taxon>Bacillati</taxon>
        <taxon>Actinomycetota</taxon>
        <taxon>Actinomycetes</taxon>
        <taxon>Kitasatosporales</taxon>
        <taxon>Streptomycetaceae</taxon>
        <taxon>Streptomyces</taxon>
    </lineage>
</organism>
<dbReference type="SUPFAM" id="SSF49899">
    <property type="entry name" value="Concanavalin A-like lectins/glucanases"/>
    <property type="match status" value="3"/>
</dbReference>
<evidence type="ECO:0008006" key="11">
    <source>
        <dbReference type="Google" id="ProtNLM"/>
    </source>
</evidence>
<sequence length="1551" mass="152302">MGIQGRTRRGGGISRSALVPVMALMVALVGLSAGQARADVTTMSTDLLRTGWDSHEPGLGPTSVQASDFGQLFSTQLDGQVYAQPLSVNGTLIASTENDKTYGLDPATGAVRWTRDFGPTWPSSAINCGDLAPNVGTTGTPVYDPASNAVYLTTKVNDGADVQHPHWYMHALDPATGAEKTGWPVTIQGAPSNDPTMPFDAFHEMQRPGLLLMGGVVYAAFGGHCDMAPYRGYVVGVSTTTPGITAMWASETGASNSGAGIWQAGGALMSDGPGRIFLGTGNGISPPAGPGKTPPGVLAESVVRLQVNADRSLSAADFFSPANAPTLDQNDTDLASGGPVGLPDSFGTPSHPHLMVQQGKDGRVFLLDRDNLGGRSQGANGTDAVVGTTGPFQGQWGHPAVWGGDGGYVYLVGSNGPLRALKAGVTGDGTPALTAAGTSGDSFPYTSGSPVVTSDGTTSGSALVWAVWAGGPTGANATLRAYNPVPDANGNLSLVWSAPIGTAAKFAVPATDGNRVYIGTRDGKVYGFGRPARATLTAQSVELGQIGVGSTGTGTATLTATTATSITAITAAAPFGVTAPTLPINLTAGQQVSVPVSFTPTAAGGAGGALTVTTTAGSFLISLHGTGTKPGLGASPATVAFATQPTGTTASLNVQITNTGTAAETIGTAALPGAPFTVSGLPAAGTSVAPGASFVATVLYAPTAAGKNTDTLTLNSSSGSLAVPLTATAEAGVGHLTLSPATLDFGQVAVGSAKTVSFDITNDGNIPVTVTKAKAPNDAFTSSAPLAEGLVIGPDQVVHQSVTFTPTAPGAVTSNYQLTGDAGQGSMLQPLTGTGFGALPAPAASQWTNNGVATLPGGGALQLTGQTGPAAGSAFYRSAVATDGLTANFTTQLGPGTGGDGLAFVLADAGKSSANALGATGGGVGFSGIPGVAVVLDTWWNPALNSGNYVAVAVGPNSGTDSLTYLAGANVPGSLRTGTHQVAVQIVSGHLKVSIDGTQYLDTTPTLPATAFAGFTAGTGGAADVHAVSNVSISTASPGGPALTPGTPSLDFGTVPTGDTKGLTLTLTNKGTTTTTVTGVTAPATPFTATLPATGATVAPGAAVQVPVAFAPGAAGTQSGSLTVTTTGGATTVPITGTGTPIVPFGQQLPAPSDPSWVRNGSAALNGTDLVLTKAGAGGSTGTSFYPTAVPTSGLHATFTSEIGGGSGADGLTFALLDPAAATSSAVGNGGGALGFAGLPGVAVALNTYWTPAANSGNFVAVATSTAGAANPTYASVNGSVAALRTGTHTVTVDYTPVSHLVVQLDGTQVLDTAVQLQPNVLVGFTASTGGLDDNHIVRNVAITAGKAPMKALPAFGDASWSVNGTATLNGTSATLTAAGQASAAGTVINSTAVPSAGLHVTFNEQIGGGNGADGLALALFDSARVTAKSLGANGGSIGIGGLPATYVGFQTWPGADVNSYNYATIGTSGPANILLATKQSATNIAALRGSTHAVDVQVTAAGHLVVTLDGTQILDSAVQLPPTVLVGFGGGSGGMTDNHVVSGVTVRYNG</sequence>
<evidence type="ECO:0000256" key="1">
    <source>
        <dbReference type="ARBA" id="ARBA00004138"/>
    </source>
</evidence>
<dbReference type="Proteomes" id="UP000248039">
    <property type="component" value="Unassembled WGS sequence"/>
</dbReference>
<dbReference type="InterPro" id="IPR013320">
    <property type="entry name" value="ConA-like_dom_sf"/>
</dbReference>
<comment type="caution">
    <text evidence="9">The sequence shown here is derived from an EMBL/GenBank/DDBJ whole genome shotgun (WGS) entry which is preliminary data.</text>
</comment>
<dbReference type="SMART" id="SM00564">
    <property type="entry name" value="PQQ"/>
    <property type="match status" value="2"/>
</dbReference>
<feature type="chain" id="PRO_5015977592" description="Choice-of-anchor D domain-containing protein" evidence="6">
    <location>
        <begin position="39"/>
        <end position="1551"/>
    </location>
</feature>
<evidence type="ECO:0000259" key="7">
    <source>
        <dbReference type="Pfam" id="PF15780"/>
    </source>
</evidence>
<keyword evidence="5" id="KW-0966">Cell projection</keyword>
<dbReference type="NCBIfam" id="NF012200">
    <property type="entry name" value="choice_anch_D"/>
    <property type="match status" value="4"/>
</dbReference>
<dbReference type="InterPro" id="IPR053879">
    <property type="entry name" value="HYDIN_VesB_CFA65-like_Ig"/>
</dbReference>
<dbReference type="InterPro" id="IPR011047">
    <property type="entry name" value="Quinoprotein_ADH-like_sf"/>
</dbReference>
<reference evidence="9 10" key="1">
    <citation type="submission" date="2018-03" db="EMBL/GenBank/DDBJ databases">
        <title>Bioinformatic expansion and discovery of thiopeptide antibiotics.</title>
        <authorList>
            <person name="Schwalen C.J."/>
            <person name="Hudson G.A."/>
            <person name="Mitchell D.A."/>
        </authorList>
    </citation>
    <scope>NUCLEOTIDE SEQUENCE [LARGE SCALE GENOMIC DNA]</scope>
    <source>
        <strain evidence="9 10">ATCC 21389</strain>
    </source>
</reference>
<keyword evidence="6" id="KW-0732">Signal</keyword>
<feature type="signal peptide" evidence="6">
    <location>
        <begin position="1"/>
        <end position="38"/>
    </location>
</feature>
<keyword evidence="10" id="KW-1185">Reference proteome</keyword>
<dbReference type="PANTHER" id="PTHR12223">
    <property type="entry name" value="VESICULAR MANNOSE-BINDING LECTIN"/>
    <property type="match status" value="1"/>
</dbReference>
<evidence type="ECO:0000313" key="10">
    <source>
        <dbReference type="Proteomes" id="UP000248039"/>
    </source>
</evidence>
<dbReference type="GO" id="GO:0005975">
    <property type="term" value="P:carbohydrate metabolic process"/>
    <property type="evidence" value="ECO:0007669"/>
    <property type="project" value="UniProtKB-ARBA"/>
</dbReference>
<gene>
    <name evidence="9" type="ORF">C7C46_05550</name>
</gene>
<keyword evidence="3" id="KW-0963">Cytoplasm</keyword>
<dbReference type="Pfam" id="PF22544">
    <property type="entry name" value="HYDIN_VesB_CFA65-like_Ig"/>
    <property type="match status" value="1"/>
</dbReference>
<feature type="domain" description="Abnormal spindle-like microcephaly-associated protein ASH" evidence="7">
    <location>
        <begin position="634"/>
        <end position="717"/>
    </location>
</feature>
<keyword evidence="4" id="KW-0969">Cilium</keyword>
<evidence type="ECO:0000256" key="4">
    <source>
        <dbReference type="ARBA" id="ARBA00023069"/>
    </source>
</evidence>
<dbReference type="GO" id="GO:0005737">
    <property type="term" value="C:cytoplasm"/>
    <property type="evidence" value="ECO:0007669"/>
    <property type="project" value="UniProtKB-SubCell"/>
</dbReference>
<dbReference type="EMBL" id="PYBW01000019">
    <property type="protein sequence ID" value="PYC86576.1"/>
    <property type="molecule type" value="Genomic_DNA"/>
</dbReference>
<dbReference type="InterPro" id="IPR056573">
    <property type="entry name" value="Lectin_L-type_dom"/>
</dbReference>
<dbReference type="InterPro" id="IPR051136">
    <property type="entry name" value="Intracellular_Lectin-GPT"/>
</dbReference>
<evidence type="ECO:0000256" key="2">
    <source>
        <dbReference type="ARBA" id="ARBA00004496"/>
    </source>
</evidence>
<dbReference type="Gene3D" id="2.60.40.10">
    <property type="entry name" value="Immunoglobulins"/>
    <property type="match status" value="4"/>
</dbReference>
<dbReference type="InterPro" id="IPR013783">
    <property type="entry name" value="Ig-like_fold"/>
</dbReference>
<feature type="domain" description="Abnormal spindle-like microcephaly-associated protein ASH" evidence="7">
    <location>
        <begin position="736"/>
        <end position="822"/>
    </location>
</feature>
<evidence type="ECO:0000259" key="8">
    <source>
        <dbReference type="Pfam" id="PF22544"/>
    </source>
</evidence>
<name>A0A2V4NYI1_9ACTN</name>
<accession>A0A2V4NYI1</accession>
<dbReference type="InterPro" id="IPR018391">
    <property type="entry name" value="PQQ_b-propeller_rpt"/>
</dbReference>
<dbReference type="Pfam" id="PF15780">
    <property type="entry name" value="ASH"/>
    <property type="match status" value="2"/>
</dbReference>
<dbReference type="Gene3D" id="2.60.120.200">
    <property type="match status" value="3"/>
</dbReference>
<comment type="subcellular location">
    <subcellularLocation>
        <location evidence="1">Cell projection</location>
        <location evidence="1">Cilium</location>
    </subcellularLocation>
    <subcellularLocation>
        <location evidence="2">Cytoplasm</location>
    </subcellularLocation>
</comment>
<proteinExistence type="predicted"/>
<dbReference type="SUPFAM" id="SSF50998">
    <property type="entry name" value="Quinoprotein alcohol dehydrogenase-like"/>
    <property type="match status" value="1"/>
</dbReference>
<dbReference type="Gene3D" id="2.40.10.480">
    <property type="match status" value="1"/>
</dbReference>
<evidence type="ECO:0000313" key="9">
    <source>
        <dbReference type="EMBL" id="PYC86576.1"/>
    </source>
</evidence>
<feature type="domain" description="HYDIN/VesB/CFA65-like Ig-like" evidence="8">
    <location>
        <begin position="1049"/>
        <end position="1136"/>
    </location>
</feature>